<organism evidence="4 5">
    <name type="scientific">Bifidobacterium stellenboschense</name>
    <dbReference type="NCBI Taxonomy" id="762211"/>
    <lineage>
        <taxon>Bacteria</taxon>
        <taxon>Bacillati</taxon>
        <taxon>Actinomycetota</taxon>
        <taxon>Actinomycetes</taxon>
        <taxon>Bifidobacteriales</taxon>
        <taxon>Bifidobacteriaceae</taxon>
        <taxon>Bifidobacterium</taxon>
    </lineage>
</organism>
<dbReference type="InterPro" id="IPR011050">
    <property type="entry name" value="Pectin_lyase_fold/virulence"/>
</dbReference>
<dbReference type="InterPro" id="IPR012334">
    <property type="entry name" value="Pectin_lyas_fold"/>
</dbReference>
<dbReference type="AlphaFoldDB" id="A0A087DN44"/>
<comment type="caution">
    <text evidence="4">The sequence shown here is derived from an EMBL/GenBank/DDBJ whole genome shotgun (WGS) entry which is preliminary data.</text>
</comment>
<accession>A0A087DN44</accession>
<name>A0A087DN44_9BIFI</name>
<dbReference type="EMBL" id="JGZP01000014">
    <property type="protein sequence ID" value="KFI96944.1"/>
    <property type="molecule type" value="Genomic_DNA"/>
</dbReference>
<dbReference type="Proteomes" id="UP000029004">
    <property type="component" value="Unassembled WGS sequence"/>
</dbReference>
<keyword evidence="2" id="KW-1133">Transmembrane helix</keyword>
<dbReference type="SMART" id="SM00710">
    <property type="entry name" value="PbH1"/>
    <property type="match status" value="8"/>
</dbReference>
<dbReference type="InterPro" id="IPR006626">
    <property type="entry name" value="PbH1"/>
</dbReference>
<gene>
    <name evidence="4" type="ORF">BSTEL_1853</name>
</gene>
<keyword evidence="5" id="KW-1185">Reference proteome</keyword>
<proteinExistence type="predicted"/>
<protein>
    <submittedName>
        <fullName evidence="4">Cell adhesion protein</fullName>
    </submittedName>
</protein>
<dbReference type="InterPro" id="IPR006311">
    <property type="entry name" value="TAT_signal"/>
</dbReference>
<keyword evidence="3" id="KW-0732">Signal</keyword>
<feature type="transmembrane region" description="Helical" evidence="2">
    <location>
        <begin position="719"/>
        <end position="739"/>
    </location>
</feature>
<evidence type="ECO:0000256" key="2">
    <source>
        <dbReference type="SAM" id="Phobius"/>
    </source>
</evidence>
<evidence type="ECO:0000256" key="1">
    <source>
        <dbReference type="SAM" id="MobiDB-lite"/>
    </source>
</evidence>
<evidence type="ECO:0000256" key="3">
    <source>
        <dbReference type="SAM" id="SignalP"/>
    </source>
</evidence>
<evidence type="ECO:0000313" key="5">
    <source>
        <dbReference type="Proteomes" id="UP000029004"/>
    </source>
</evidence>
<reference evidence="4 5" key="1">
    <citation type="submission" date="2014-03" db="EMBL/GenBank/DDBJ databases">
        <title>Genomics of Bifidobacteria.</title>
        <authorList>
            <person name="Ventura M."/>
            <person name="Milani C."/>
            <person name="Lugli G.A."/>
        </authorList>
    </citation>
    <scope>NUCLEOTIDE SEQUENCE [LARGE SCALE GENOMIC DNA]</scope>
    <source>
        <strain evidence="4 5">DSM 23968</strain>
    </source>
</reference>
<dbReference type="SUPFAM" id="SSF51126">
    <property type="entry name" value="Pectin lyase-like"/>
    <property type="match status" value="1"/>
</dbReference>
<dbReference type="eggNOG" id="ENOG5032722">
    <property type="taxonomic scope" value="Bacteria"/>
</dbReference>
<dbReference type="PROSITE" id="PS51318">
    <property type="entry name" value="TAT"/>
    <property type="match status" value="1"/>
</dbReference>
<evidence type="ECO:0000313" key="4">
    <source>
        <dbReference type="EMBL" id="KFI96944.1"/>
    </source>
</evidence>
<feature type="chain" id="PRO_5001820269" evidence="3">
    <location>
        <begin position="31"/>
        <end position="744"/>
    </location>
</feature>
<feature type="region of interest" description="Disordered" evidence="1">
    <location>
        <begin position="680"/>
        <end position="712"/>
    </location>
</feature>
<sequence>MKQSKRSWRIGIAVLAAAATLGVGAPAAWAADGDAALEPAPATTLAATPAPAADQADSWQAKLDAANDGDTVTLSGTIADSLVVKKKITITAAEGTVFTGSLRINASGVTVKGVTFTLDPATNKNAQNVIVSNKATGVTITGNTFVIAAGDPATGASQNKDWQPSSVWLEGGANGTVISGNTFKLGQVVNNSAVGVNIVGNGTNPISGTKIENNTVTAGPISGNGASGSMMFVVGNGNTAAGSYGITDTTVTGNTVKNATGLSADKSRVYGVAVTATKNTTISSNTIEGYLAVSYSVWPSQGPNDGVTISGNTLDSYAGVFLGDKVTEKGLTVKGNTFGENTQIPVVDQHANAAVTDQDGVAYGSVAAALAAGATTVTLLHNVAEDVTIAAGKTVTIDLNGYTLTNKTADTIVNNGTLTVTDSSAKKTGVVDNVTHGKAAVKNTIGATATLDGGTFRRSKEAGSDPKNNGGNSFYTLQNMGTMTINDGVTVESKLADGTPSKFSSVIANGFYNGIKDNPDEKTAELTINGGTITGGLYIKNDEYGKLTVNGGTITGTSAAVLNYGTDEIAGGTLTATNDKARVVWNIRIDKSATSAPGKLTVSGGTITATGSQTAIYQDQSQGTGAIAITGGTVQGPISQSDADADAADAGFAISGGTFTVKPDAGYLADGYEVTENADGTFGVKKTTPEQPTKPENKPEANKPASKPANKLSATGSSVLQIAVAAIALLAVAGGMTAVSRKRR</sequence>
<dbReference type="Gene3D" id="2.160.20.10">
    <property type="entry name" value="Single-stranded right-handed beta-helix, Pectin lyase-like"/>
    <property type="match status" value="1"/>
</dbReference>
<keyword evidence="2" id="KW-0812">Transmembrane</keyword>
<keyword evidence="2" id="KW-0472">Membrane</keyword>
<feature type="signal peptide" evidence="3">
    <location>
        <begin position="1"/>
        <end position="30"/>
    </location>
</feature>
<dbReference type="STRING" id="762211.BSTEL_1853"/>